<evidence type="ECO:0000256" key="1">
    <source>
        <dbReference type="SAM" id="MobiDB-lite"/>
    </source>
</evidence>
<dbReference type="Proteomes" id="UP001314903">
    <property type="component" value="Unassembled WGS sequence"/>
</dbReference>
<dbReference type="PANTHER" id="PTHR37166">
    <property type="entry name" value="PROTEIN FLAG"/>
    <property type="match status" value="1"/>
</dbReference>
<evidence type="ECO:0000313" key="2">
    <source>
        <dbReference type="EMBL" id="MBP2027775.1"/>
    </source>
</evidence>
<dbReference type="PANTHER" id="PTHR37166:SF1">
    <property type="entry name" value="PROTEIN FLAG"/>
    <property type="match status" value="1"/>
</dbReference>
<dbReference type="RefSeq" id="WP_209660836.1">
    <property type="nucleotide sequence ID" value="NZ_JAGGLI010000015.1"/>
</dbReference>
<keyword evidence="3" id="KW-1185">Reference proteome</keyword>
<feature type="compositionally biased region" description="Polar residues" evidence="1">
    <location>
        <begin position="11"/>
        <end position="23"/>
    </location>
</feature>
<protein>
    <submittedName>
        <fullName evidence="2">Flagellar protein FlaG</fullName>
    </submittedName>
</protein>
<name>A0ABS4KJ13_9FIRM</name>
<dbReference type="InterPro" id="IPR005186">
    <property type="entry name" value="FlaG"/>
</dbReference>
<evidence type="ECO:0000313" key="3">
    <source>
        <dbReference type="Proteomes" id="UP001314903"/>
    </source>
</evidence>
<proteinExistence type="predicted"/>
<dbReference type="SUPFAM" id="SSF160214">
    <property type="entry name" value="FlaG-like"/>
    <property type="match status" value="1"/>
</dbReference>
<organism evidence="2 3">
    <name type="scientific">Acetoanaerobium pronyense</name>
    <dbReference type="NCBI Taxonomy" id="1482736"/>
    <lineage>
        <taxon>Bacteria</taxon>
        <taxon>Bacillati</taxon>
        <taxon>Bacillota</taxon>
        <taxon>Clostridia</taxon>
        <taxon>Peptostreptococcales</taxon>
        <taxon>Filifactoraceae</taxon>
        <taxon>Acetoanaerobium</taxon>
    </lineage>
</organism>
<dbReference type="Gene3D" id="3.30.160.170">
    <property type="entry name" value="FlaG-like"/>
    <property type="match status" value="1"/>
</dbReference>
<keyword evidence="2" id="KW-0966">Cell projection</keyword>
<gene>
    <name evidence="2" type="ORF">J2Z35_001573</name>
</gene>
<keyword evidence="2" id="KW-0969">Cilium</keyword>
<reference evidence="2 3" key="1">
    <citation type="submission" date="2021-03" db="EMBL/GenBank/DDBJ databases">
        <title>Genomic Encyclopedia of Type Strains, Phase IV (KMG-IV): sequencing the most valuable type-strain genomes for metagenomic binning, comparative biology and taxonomic classification.</title>
        <authorList>
            <person name="Goeker M."/>
        </authorList>
    </citation>
    <scope>NUCLEOTIDE SEQUENCE [LARGE SCALE GENOMIC DNA]</scope>
    <source>
        <strain evidence="2 3">DSM 27512</strain>
    </source>
</reference>
<feature type="compositionally biased region" description="Basic and acidic residues" evidence="1">
    <location>
        <begin position="24"/>
        <end position="40"/>
    </location>
</feature>
<accession>A0ABS4KJ13</accession>
<keyword evidence="2" id="KW-0282">Flagellum</keyword>
<comment type="caution">
    <text evidence="2">The sequence shown here is derived from an EMBL/GenBank/DDBJ whole genome shotgun (WGS) entry which is preliminary data.</text>
</comment>
<dbReference type="InterPro" id="IPR035924">
    <property type="entry name" value="FlaG-like_sf"/>
</dbReference>
<dbReference type="Pfam" id="PF03646">
    <property type="entry name" value="FlaG"/>
    <property type="match status" value="1"/>
</dbReference>
<dbReference type="EMBL" id="JAGGLI010000015">
    <property type="protein sequence ID" value="MBP2027775.1"/>
    <property type="molecule type" value="Genomic_DNA"/>
</dbReference>
<sequence length="119" mass="13157">MLKVDNVSLAGGQSSIPSSNQNARSERKENVSKEAVKRQDNVSAPTEKQLIEAVESGNKELKHLETNLRFSIHEKTKQITVKIIDTATDEVIKEIPSEKILDMVAAMMEKAGLLVDKRG</sequence>
<feature type="region of interest" description="Disordered" evidence="1">
    <location>
        <begin position="1"/>
        <end position="49"/>
    </location>
</feature>